<dbReference type="PANTHER" id="PTHR11941">
    <property type="entry name" value="ENOYL-COA HYDRATASE-RELATED"/>
    <property type="match status" value="1"/>
</dbReference>
<dbReference type="Gene3D" id="3.90.226.10">
    <property type="entry name" value="2-enoyl-CoA Hydratase, Chain A, domain 1"/>
    <property type="match status" value="2"/>
</dbReference>
<dbReference type="InterPro" id="IPR017633">
    <property type="entry name" value="Benz-CoA_dihydrodiol_lyase"/>
</dbReference>
<dbReference type="CDD" id="cd06558">
    <property type="entry name" value="crotonase-like"/>
    <property type="match status" value="1"/>
</dbReference>
<dbReference type="RefSeq" id="WP_305102981.1">
    <property type="nucleotide sequence ID" value="NZ_JAUTWS010000005.1"/>
</dbReference>
<keyword evidence="2" id="KW-1185">Reference proteome</keyword>
<name>A0ABT9DW36_9PROT</name>
<dbReference type="Proteomes" id="UP001243009">
    <property type="component" value="Unassembled WGS sequence"/>
</dbReference>
<accession>A0ABT9DW36</accession>
<dbReference type="NCBIfam" id="TIGR03222">
    <property type="entry name" value="benzo_boxC"/>
    <property type="match status" value="1"/>
</dbReference>
<keyword evidence="1" id="KW-0456">Lyase</keyword>
<dbReference type="InterPro" id="IPR001753">
    <property type="entry name" value="Enoyl-CoA_hydra/iso"/>
</dbReference>
<dbReference type="Pfam" id="PF00378">
    <property type="entry name" value="ECH_1"/>
    <property type="match status" value="1"/>
</dbReference>
<organism evidence="1 2">
    <name type="scientific">Paracraurococcus lichenis</name>
    <dbReference type="NCBI Taxonomy" id="3064888"/>
    <lineage>
        <taxon>Bacteria</taxon>
        <taxon>Pseudomonadati</taxon>
        <taxon>Pseudomonadota</taxon>
        <taxon>Alphaproteobacteria</taxon>
        <taxon>Acetobacterales</taxon>
        <taxon>Roseomonadaceae</taxon>
        <taxon>Paracraurococcus</taxon>
    </lineage>
</organism>
<dbReference type="EC" id="4.1.2.44" evidence="1"/>
<dbReference type="EMBL" id="JAUTWS010000005">
    <property type="protein sequence ID" value="MDO9708115.1"/>
    <property type="molecule type" value="Genomic_DNA"/>
</dbReference>
<gene>
    <name evidence="1" type="primary">boxC</name>
    <name evidence="1" type="ORF">Q7A36_07170</name>
</gene>
<sequence length="549" mass="60879">MPEIDFRTEPALYRHWRLEFHGPVAHLVMDVDANARLFEGYELKLNSYDLGVDIELADAIQRLRFEHPEVGAVVLRSGKDNVFCAGANIRMLGKASHGHKVNFCKFTNETRCAIEDATEHSRQTWLCAVNGPAAGGGYELAVACEHIMLIDDRRSSVALPETPLLAVLPGTGGLTRVTDKRRVRRDLADVFCSVEEGVRGKRAVEWRLVDEVVPPSAWERRVAERAAELAARSDRPRDARGVAMTPLERSRDGDTIRWSTVTAELDRAGRRATITVHGPASAPPATLEAAKDAGFWPLRMARELDDAILHLRLNEPELGLWLLKTEGDAAQVLAHDAFLETHATDWFIREVRLYLKRLFKRVDVTSRSLVALLEPGSCFAGTLAELAFAADRGIMLIGTRGGDNRPPARLTLSPLNFGAYPMANGLTRLQARFYGEPESVGTAQARIGEAIEAEEAEALGLVTIAYDETDWDDEVRILLEERASFSPDALTGMEANLRFVGPETMETRIFGRLTAWQNWIFQRSNSVGETGALKLYGTGIQPTFDRARV</sequence>
<dbReference type="PANTHER" id="PTHR11941:SF54">
    <property type="entry name" value="ENOYL-COA HYDRATASE, MITOCHONDRIAL"/>
    <property type="match status" value="1"/>
</dbReference>
<protein>
    <submittedName>
        <fullName evidence="1">2,3-epoxybenzoyl-CoA dihydrolase</fullName>
        <ecNumber evidence="1">4.1.2.44</ecNumber>
    </submittedName>
</protein>
<reference evidence="1 2" key="1">
    <citation type="submission" date="2023-08" db="EMBL/GenBank/DDBJ databases">
        <title>The draft genome sequence of Paracraurococcus sp. LOR1-02.</title>
        <authorList>
            <person name="Kingkaew E."/>
            <person name="Tanasupawat S."/>
        </authorList>
    </citation>
    <scope>NUCLEOTIDE SEQUENCE [LARGE SCALE GENOMIC DNA]</scope>
    <source>
        <strain evidence="1 2">LOR1-02</strain>
    </source>
</reference>
<dbReference type="GO" id="GO:0016829">
    <property type="term" value="F:lyase activity"/>
    <property type="evidence" value="ECO:0007669"/>
    <property type="project" value="UniProtKB-KW"/>
</dbReference>
<comment type="caution">
    <text evidence="1">The sequence shown here is derived from an EMBL/GenBank/DDBJ whole genome shotgun (WGS) entry which is preliminary data.</text>
</comment>
<evidence type="ECO:0000313" key="2">
    <source>
        <dbReference type="Proteomes" id="UP001243009"/>
    </source>
</evidence>
<dbReference type="InterPro" id="IPR029045">
    <property type="entry name" value="ClpP/crotonase-like_dom_sf"/>
</dbReference>
<evidence type="ECO:0000313" key="1">
    <source>
        <dbReference type="EMBL" id="MDO9708115.1"/>
    </source>
</evidence>
<dbReference type="SUPFAM" id="SSF52096">
    <property type="entry name" value="ClpP/crotonase"/>
    <property type="match status" value="2"/>
</dbReference>
<proteinExistence type="predicted"/>